<dbReference type="SUPFAM" id="SSF48726">
    <property type="entry name" value="Immunoglobulin"/>
    <property type="match status" value="1"/>
</dbReference>
<comment type="caution">
    <text evidence="2">The sequence shown here is derived from an EMBL/GenBank/DDBJ whole genome shotgun (WGS) entry which is preliminary data.</text>
</comment>
<evidence type="ECO:0000259" key="1">
    <source>
        <dbReference type="PROSITE" id="PS50835"/>
    </source>
</evidence>
<gene>
    <name evidence="2" type="ORF">SUZIE_144155</name>
</gene>
<dbReference type="EMBL" id="JAATJV010302900">
    <property type="protein sequence ID" value="MBZ3877681.1"/>
    <property type="molecule type" value="Genomic_DNA"/>
</dbReference>
<keyword evidence="3" id="KW-1185">Reference proteome</keyword>
<accession>A0AA41SYZ9</accession>
<reference evidence="2" key="1">
    <citation type="submission" date="2020-03" db="EMBL/GenBank/DDBJ databases">
        <title>Studies in the Genomics of Life Span.</title>
        <authorList>
            <person name="Glass D."/>
        </authorList>
    </citation>
    <scope>NUCLEOTIDE SEQUENCE</scope>
    <source>
        <strain evidence="2">SUZIE</strain>
        <tissue evidence="2">Muscle</tissue>
    </source>
</reference>
<dbReference type="InterPro" id="IPR036179">
    <property type="entry name" value="Ig-like_dom_sf"/>
</dbReference>
<proteinExistence type="predicted"/>
<dbReference type="AlphaFoldDB" id="A0AA41SYZ9"/>
<protein>
    <submittedName>
        <fullName evidence="2">Coiled-coil domain-containing protein 138</fullName>
    </submittedName>
</protein>
<evidence type="ECO:0000313" key="3">
    <source>
        <dbReference type="Proteomes" id="UP001166674"/>
    </source>
</evidence>
<organism evidence="2 3">
    <name type="scientific">Sciurus carolinensis</name>
    <name type="common">Eastern gray squirrel</name>
    <dbReference type="NCBI Taxonomy" id="30640"/>
    <lineage>
        <taxon>Eukaryota</taxon>
        <taxon>Metazoa</taxon>
        <taxon>Chordata</taxon>
        <taxon>Craniata</taxon>
        <taxon>Vertebrata</taxon>
        <taxon>Euteleostomi</taxon>
        <taxon>Mammalia</taxon>
        <taxon>Eutheria</taxon>
        <taxon>Euarchontoglires</taxon>
        <taxon>Glires</taxon>
        <taxon>Rodentia</taxon>
        <taxon>Sciuromorpha</taxon>
        <taxon>Sciuridae</taxon>
        <taxon>Sciurinae</taxon>
        <taxon>Sciurini</taxon>
        <taxon>Sciurus</taxon>
    </lineage>
</organism>
<dbReference type="Pfam" id="PF21037">
    <property type="entry name" value="CCDC138_cc"/>
    <property type="match status" value="1"/>
</dbReference>
<dbReference type="PANTHER" id="PTHR34523">
    <property type="entry name" value="COILED-COIL DOMAIN-CONTAINING PROTEIN 138"/>
    <property type="match status" value="1"/>
</dbReference>
<dbReference type="InterPro" id="IPR013783">
    <property type="entry name" value="Ig-like_fold"/>
</dbReference>
<dbReference type="InterPro" id="IPR038798">
    <property type="entry name" value="CCDC138"/>
</dbReference>
<dbReference type="Proteomes" id="UP001166674">
    <property type="component" value="Unassembled WGS sequence"/>
</dbReference>
<name>A0AA41SYZ9_SCICA</name>
<dbReference type="InterPro" id="IPR007110">
    <property type="entry name" value="Ig-like_dom"/>
</dbReference>
<dbReference type="InterPro" id="IPR048751">
    <property type="entry name" value="CCDC138_CC"/>
</dbReference>
<sequence>MELQAKRVQAHLDNLQRKYEFMTTQRLKEDSHAAHEMKSVKQVKVPISKTSKIPFNGQVYELLMVFMDWISHHHLSKVKHEESGMDGEKPLLKFSSQQNDIQENCVKLSSLSKEDAGEYECHASNSQGHASTTEKITVVDALHKIPVKKVCNQSHSHSKERLVLLLNKQNHESKHRTQLLIKI</sequence>
<dbReference type="PANTHER" id="PTHR34523:SF1">
    <property type="entry name" value="COILED-COIL DOMAIN-CONTAINING PROTEIN 138"/>
    <property type="match status" value="1"/>
</dbReference>
<dbReference type="Gene3D" id="2.60.40.10">
    <property type="entry name" value="Immunoglobulins"/>
    <property type="match status" value="1"/>
</dbReference>
<evidence type="ECO:0000313" key="2">
    <source>
        <dbReference type="EMBL" id="MBZ3877681.1"/>
    </source>
</evidence>
<feature type="domain" description="Ig-like" evidence="1">
    <location>
        <begin position="67"/>
        <end position="137"/>
    </location>
</feature>
<dbReference type="PROSITE" id="PS50835">
    <property type="entry name" value="IG_LIKE"/>
    <property type="match status" value="1"/>
</dbReference>